<evidence type="ECO:0000256" key="2">
    <source>
        <dbReference type="SAM" id="Phobius"/>
    </source>
</evidence>
<gene>
    <name evidence="3" type="ORF">CBRE1094_LOCUS29505</name>
    <name evidence="4" type="ORF">CBRE1094_LOCUS29506</name>
</gene>
<protein>
    <recommendedName>
        <fullName evidence="5">Dynamin-type G domain-containing protein</fullName>
    </recommendedName>
</protein>
<dbReference type="SUPFAM" id="SSF52540">
    <property type="entry name" value="P-loop containing nucleoside triphosphate hydrolases"/>
    <property type="match status" value="1"/>
</dbReference>
<keyword evidence="2" id="KW-0472">Membrane</keyword>
<evidence type="ECO:0000256" key="1">
    <source>
        <dbReference type="SAM" id="Coils"/>
    </source>
</evidence>
<dbReference type="EMBL" id="HBGU01053960">
    <property type="protein sequence ID" value="CAD9502333.1"/>
    <property type="molecule type" value="Transcribed_RNA"/>
</dbReference>
<keyword evidence="1" id="KW-0175">Coiled coil</keyword>
<dbReference type="EMBL" id="HBGU01053959">
    <property type="protein sequence ID" value="CAD9502328.1"/>
    <property type="molecule type" value="Transcribed_RNA"/>
</dbReference>
<feature type="transmembrane region" description="Helical" evidence="2">
    <location>
        <begin position="208"/>
        <end position="231"/>
    </location>
</feature>
<dbReference type="Gene3D" id="3.40.50.300">
    <property type="entry name" value="P-loop containing nucleotide triphosphate hydrolases"/>
    <property type="match status" value="1"/>
</dbReference>
<name>A0A6U7IE30_9EUKA</name>
<sequence>MKFHPHLQPDLEQYAPSIYNGLQTEISTSKERSFPLITFIDTPGLVDGSFHYPFPVEDAILSVAKHTDLIYIFFDPIGQALCDRTMKVIERLNQDHAEKLRYFLSKADTVPNERDRQKVVVQITQNLSSRVRNAHAFELPSLYIPGCSEKLCSIDNILDATCHEMQQTINQSVQNNLNKLEADCKRVSNRIDELLSADKIARRHNRRAFCRGFVTFLASLIAPLLLVAFLIHRTGLIKHELLTATIPEHMLAHFGDTCDAIVAPEPAAATALPAGSIDETLGVESADHTHATTGTGASSGLLTLPQLMFGLLGCFLALQMLSRMLWQLSPQLAKKEEKHLKATQQFVMTEVLETKARLYKQYLDEVMSEVQ</sequence>
<proteinExistence type="predicted"/>
<feature type="transmembrane region" description="Helical" evidence="2">
    <location>
        <begin position="307"/>
        <end position="326"/>
    </location>
</feature>
<evidence type="ECO:0000313" key="3">
    <source>
        <dbReference type="EMBL" id="CAD9502328.1"/>
    </source>
</evidence>
<dbReference type="InterPro" id="IPR027417">
    <property type="entry name" value="P-loop_NTPase"/>
</dbReference>
<accession>A0A6U7IE30</accession>
<evidence type="ECO:0000313" key="4">
    <source>
        <dbReference type="EMBL" id="CAD9502333.1"/>
    </source>
</evidence>
<evidence type="ECO:0008006" key="5">
    <source>
        <dbReference type="Google" id="ProtNLM"/>
    </source>
</evidence>
<reference evidence="4" key="1">
    <citation type="submission" date="2021-01" db="EMBL/GenBank/DDBJ databases">
        <authorList>
            <person name="Corre E."/>
            <person name="Pelletier E."/>
            <person name="Niang G."/>
            <person name="Scheremetjew M."/>
            <person name="Finn R."/>
            <person name="Kale V."/>
            <person name="Holt S."/>
            <person name="Cochrane G."/>
            <person name="Meng A."/>
            <person name="Brown T."/>
            <person name="Cohen L."/>
        </authorList>
    </citation>
    <scope>NUCLEOTIDE SEQUENCE</scope>
    <source>
        <strain evidence="4">UTEX LB 985</strain>
    </source>
</reference>
<keyword evidence="2" id="KW-0812">Transmembrane</keyword>
<dbReference type="AlphaFoldDB" id="A0A6U7IE30"/>
<keyword evidence="2" id="KW-1133">Transmembrane helix</keyword>
<feature type="coiled-coil region" evidence="1">
    <location>
        <begin position="163"/>
        <end position="197"/>
    </location>
</feature>
<organism evidence="4">
    <name type="scientific">Haptolina brevifila</name>
    <dbReference type="NCBI Taxonomy" id="156173"/>
    <lineage>
        <taxon>Eukaryota</taxon>
        <taxon>Haptista</taxon>
        <taxon>Haptophyta</taxon>
        <taxon>Prymnesiophyceae</taxon>
        <taxon>Prymnesiales</taxon>
        <taxon>Prymnesiaceae</taxon>
        <taxon>Haptolina</taxon>
    </lineage>
</organism>